<dbReference type="EMBL" id="PVTH01000004">
    <property type="protein sequence ID" value="PRY53360.1"/>
    <property type="molecule type" value="Genomic_DNA"/>
</dbReference>
<sequence length="186" mass="20845">MFEFITDKDKAVHAALYVLQQVGISDYHKVFKILYFAEQLHLKSYGRPLTGDSYQAMRFGPVPSFLYDVFKAAEKGNSPFDEATARSGAFKVSRQGNTPMVTGVIEPDMDELSESDLEVLTISVAENGKLKFKELVEKSHDTAWDKAEKNEDIEMSYLDMARAAGASEEMLSYISMQSENSSSRLT</sequence>
<feature type="domain" description="Antitoxin SocA-like Panacea" evidence="1">
    <location>
        <begin position="31"/>
        <end position="144"/>
    </location>
</feature>
<name>A0A2T0U624_9SPHI</name>
<protein>
    <submittedName>
        <fullName evidence="2">Uncharacterized protein DUF4065</fullName>
    </submittedName>
</protein>
<evidence type="ECO:0000313" key="2">
    <source>
        <dbReference type="EMBL" id="PRY53360.1"/>
    </source>
</evidence>
<dbReference type="RefSeq" id="WP_106292923.1">
    <property type="nucleotide sequence ID" value="NZ_PVTH01000004.1"/>
</dbReference>
<dbReference type="Pfam" id="PF13274">
    <property type="entry name" value="SocA_Panacea"/>
    <property type="match status" value="1"/>
</dbReference>
<evidence type="ECO:0000259" key="1">
    <source>
        <dbReference type="Pfam" id="PF13274"/>
    </source>
</evidence>
<reference evidence="2 3" key="1">
    <citation type="submission" date="2018-03" db="EMBL/GenBank/DDBJ databases">
        <title>Genomic Encyclopedia of Type Strains, Phase III (KMG-III): the genomes of soil and plant-associated and newly described type strains.</title>
        <authorList>
            <person name="Whitman W."/>
        </authorList>
    </citation>
    <scope>NUCLEOTIDE SEQUENCE [LARGE SCALE GENOMIC DNA]</scope>
    <source>
        <strain evidence="2 3">CGMCC 1.9313</strain>
    </source>
</reference>
<dbReference type="AlphaFoldDB" id="A0A2T0U624"/>
<comment type="caution">
    <text evidence="2">The sequence shown here is derived from an EMBL/GenBank/DDBJ whole genome shotgun (WGS) entry which is preliminary data.</text>
</comment>
<dbReference type="InterPro" id="IPR025272">
    <property type="entry name" value="SocA_Panacea"/>
</dbReference>
<accession>A0A2T0U624</accession>
<proteinExistence type="predicted"/>
<dbReference type="Proteomes" id="UP000238034">
    <property type="component" value="Unassembled WGS sequence"/>
</dbReference>
<keyword evidence="3" id="KW-1185">Reference proteome</keyword>
<dbReference type="OrthoDB" id="9813053at2"/>
<organism evidence="2 3">
    <name type="scientific">Arcticibacter pallidicorallinus</name>
    <dbReference type="NCBI Taxonomy" id="1259464"/>
    <lineage>
        <taxon>Bacteria</taxon>
        <taxon>Pseudomonadati</taxon>
        <taxon>Bacteroidota</taxon>
        <taxon>Sphingobacteriia</taxon>
        <taxon>Sphingobacteriales</taxon>
        <taxon>Sphingobacteriaceae</taxon>
        <taxon>Arcticibacter</taxon>
    </lineage>
</organism>
<evidence type="ECO:0000313" key="3">
    <source>
        <dbReference type="Proteomes" id="UP000238034"/>
    </source>
</evidence>
<gene>
    <name evidence="2" type="ORF">B0I27_104371</name>
</gene>